<keyword evidence="5 9" id="KW-0418">Kinase</keyword>
<protein>
    <recommendedName>
        <fullName evidence="2">histidine kinase</fullName>
        <ecNumber evidence="2">2.7.13.3</ecNumber>
    </recommendedName>
</protein>
<gene>
    <name evidence="9" type="ordered locus">Sinac_7220</name>
</gene>
<proteinExistence type="predicted"/>
<keyword evidence="10" id="KW-1185">Reference proteome</keyword>
<evidence type="ECO:0000256" key="6">
    <source>
        <dbReference type="ARBA" id="ARBA00023012"/>
    </source>
</evidence>
<keyword evidence="7" id="KW-0812">Transmembrane</keyword>
<dbReference type="PROSITE" id="PS50109">
    <property type="entry name" value="HIS_KIN"/>
    <property type="match status" value="1"/>
</dbReference>
<evidence type="ECO:0000313" key="9">
    <source>
        <dbReference type="EMBL" id="AGA31268.1"/>
    </source>
</evidence>
<dbReference type="SUPFAM" id="SSF47384">
    <property type="entry name" value="Homodimeric domain of signal transducing histidine kinase"/>
    <property type="match status" value="1"/>
</dbReference>
<accession>L0DQM8</accession>
<dbReference type="KEGG" id="saci:Sinac_7220"/>
<comment type="catalytic activity">
    <reaction evidence="1">
        <text>ATP + protein L-histidine = ADP + protein N-phospho-L-histidine.</text>
        <dbReference type="EC" id="2.7.13.3"/>
    </reaction>
</comment>
<dbReference type="STRING" id="886293.Sinac_7220"/>
<dbReference type="Pfam" id="PF00512">
    <property type="entry name" value="HisKA"/>
    <property type="match status" value="1"/>
</dbReference>
<reference evidence="9 10" key="1">
    <citation type="submission" date="2012-02" db="EMBL/GenBank/DDBJ databases">
        <title>Complete sequence of chromosome of Singulisphaera acidiphila DSM 18658.</title>
        <authorList>
            <consortium name="US DOE Joint Genome Institute (JGI-PGF)"/>
            <person name="Lucas S."/>
            <person name="Copeland A."/>
            <person name="Lapidus A."/>
            <person name="Glavina del Rio T."/>
            <person name="Dalin E."/>
            <person name="Tice H."/>
            <person name="Bruce D."/>
            <person name="Goodwin L."/>
            <person name="Pitluck S."/>
            <person name="Peters L."/>
            <person name="Ovchinnikova G."/>
            <person name="Chertkov O."/>
            <person name="Kyrpides N."/>
            <person name="Mavromatis K."/>
            <person name="Ivanova N."/>
            <person name="Brettin T."/>
            <person name="Detter J.C."/>
            <person name="Han C."/>
            <person name="Larimer F."/>
            <person name="Land M."/>
            <person name="Hauser L."/>
            <person name="Markowitz V."/>
            <person name="Cheng J.-F."/>
            <person name="Hugenholtz P."/>
            <person name="Woyke T."/>
            <person name="Wu D."/>
            <person name="Tindall B."/>
            <person name="Pomrenke H."/>
            <person name="Brambilla E."/>
            <person name="Klenk H.-P."/>
            <person name="Eisen J.A."/>
        </authorList>
    </citation>
    <scope>NUCLEOTIDE SEQUENCE [LARGE SCALE GENOMIC DNA]</scope>
    <source>
        <strain evidence="10">ATCC BAA-1392 / DSM 18658 / VKM B-2454 / MOB10</strain>
    </source>
</reference>
<evidence type="ECO:0000256" key="5">
    <source>
        <dbReference type="ARBA" id="ARBA00022777"/>
    </source>
</evidence>
<dbReference type="Gene3D" id="3.30.565.10">
    <property type="entry name" value="Histidine kinase-like ATPase, C-terminal domain"/>
    <property type="match status" value="1"/>
</dbReference>
<dbReference type="InterPro" id="IPR003594">
    <property type="entry name" value="HATPase_dom"/>
</dbReference>
<evidence type="ECO:0000313" key="10">
    <source>
        <dbReference type="Proteomes" id="UP000010798"/>
    </source>
</evidence>
<dbReference type="EC" id="2.7.13.3" evidence="2"/>
<feature type="transmembrane region" description="Helical" evidence="7">
    <location>
        <begin position="325"/>
        <end position="345"/>
    </location>
</feature>
<dbReference type="InterPro" id="IPR004358">
    <property type="entry name" value="Sig_transdc_His_kin-like_C"/>
</dbReference>
<dbReference type="SMART" id="SM00387">
    <property type="entry name" value="HATPase_c"/>
    <property type="match status" value="1"/>
</dbReference>
<organism evidence="9 10">
    <name type="scientific">Singulisphaera acidiphila (strain ATCC BAA-1392 / DSM 18658 / VKM B-2454 / MOB10)</name>
    <dbReference type="NCBI Taxonomy" id="886293"/>
    <lineage>
        <taxon>Bacteria</taxon>
        <taxon>Pseudomonadati</taxon>
        <taxon>Planctomycetota</taxon>
        <taxon>Planctomycetia</taxon>
        <taxon>Isosphaerales</taxon>
        <taxon>Isosphaeraceae</taxon>
        <taxon>Singulisphaera</taxon>
    </lineage>
</organism>
<dbReference type="InterPro" id="IPR005467">
    <property type="entry name" value="His_kinase_dom"/>
</dbReference>
<dbReference type="PANTHER" id="PTHR43711:SF1">
    <property type="entry name" value="HISTIDINE KINASE 1"/>
    <property type="match status" value="1"/>
</dbReference>
<evidence type="ECO:0000256" key="7">
    <source>
        <dbReference type="SAM" id="Phobius"/>
    </source>
</evidence>
<keyword evidence="7" id="KW-1133">Transmembrane helix</keyword>
<evidence type="ECO:0000256" key="2">
    <source>
        <dbReference type="ARBA" id="ARBA00012438"/>
    </source>
</evidence>
<dbReference type="eggNOG" id="COG2205">
    <property type="taxonomic scope" value="Bacteria"/>
</dbReference>
<dbReference type="GO" id="GO:0000155">
    <property type="term" value="F:phosphorelay sensor kinase activity"/>
    <property type="evidence" value="ECO:0007669"/>
    <property type="project" value="InterPro"/>
</dbReference>
<dbReference type="HOGENOM" id="CLU_017575_0_0_0"/>
<name>L0DQM8_SINAD</name>
<dbReference type="Pfam" id="PF02518">
    <property type="entry name" value="HATPase_c"/>
    <property type="match status" value="1"/>
</dbReference>
<dbReference type="PRINTS" id="PR00344">
    <property type="entry name" value="BCTRLSENSOR"/>
</dbReference>
<dbReference type="PANTHER" id="PTHR43711">
    <property type="entry name" value="TWO-COMPONENT HISTIDINE KINASE"/>
    <property type="match status" value="1"/>
</dbReference>
<evidence type="ECO:0000256" key="1">
    <source>
        <dbReference type="ARBA" id="ARBA00000085"/>
    </source>
</evidence>
<keyword evidence="4" id="KW-0808">Transferase</keyword>
<keyword evidence="7" id="KW-0472">Membrane</keyword>
<dbReference type="AlphaFoldDB" id="L0DQM8"/>
<evidence type="ECO:0000259" key="8">
    <source>
        <dbReference type="PROSITE" id="PS50109"/>
    </source>
</evidence>
<dbReference type="InterPro" id="IPR036890">
    <property type="entry name" value="HATPase_C_sf"/>
</dbReference>
<dbReference type="Gene3D" id="1.10.287.130">
    <property type="match status" value="1"/>
</dbReference>
<keyword evidence="3" id="KW-0597">Phosphoprotein</keyword>
<dbReference type="InterPro" id="IPR036097">
    <property type="entry name" value="HisK_dim/P_sf"/>
</dbReference>
<dbReference type="RefSeq" id="WP_015250337.1">
    <property type="nucleotide sequence ID" value="NC_019892.1"/>
</dbReference>
<dbReference type="InterPro" id="IPR050736">
    <property type="entry name" value="Sensor_HK_Regulatory"/>
</dbReference>
<evidence type="ECO:0000256" key="3">
    <source>
        <dbReference type="ARBA" id="ARBA00022553"/>
    </source>
</evidence>
<dbReference type="CDD" id="cd00082">
    <property type="entry name" value="HisKA"/>
    <property type="match status" value="1"/>
</dbReference>
<dbReference type="EMBL" id="CP003364">
    <property type="protein sequence ID" value="AGA31268.1"/>
    <property type="molecule type" value="Genomic_DNA"/>
</dbReference>
<sequence>MRKHPGWIWLAYGLCVTLAALAMTRVGAMALELERAESRIRRQAALDEDLQLALWRMDSALAPLIAEEGMRPYFTYSSFYPTERAYTHMLEAVNKGDVLVASPLLTYTSPRILLHFQFGPDGRLNSPQVPEGNMRALAESRFLPPERLDAAARQLALLRGLVSEPAMAMCCPTEPAPSIASKDIFSMFPDQTATDQARQSRSSTEYMMRFLNKTKAQTVAPEPPLATTVPVLQAPMEAAWIDKSLILGRRVRVGPTTFLQGCWLNWEAIRAELLGSVVDLVPNATLEPVQADDQAPTRRLAALPARLVMRPAEADVPTSWSPIRLALGITWACLILTTGAVALLLGGALSLSERRGTFVSAVTHELRTPLTTFQLYTEMLAEGMVSDPETQASYLQTLRTESERLGHLVENVLSFACIERGRSIDRRDRLAVADLSVRIQPALAARADRGGMELVVDHDLPDVRIRTDVSLVEQILSNLVDNAAKYANSSGDRRIELKFAVAHAKLTVTVRDHGPGLPERAIRRLFRPFSKSAHDAAHSAPGVGLGLALSRRLARALGGDLRLGQNGPDGVGFVLTLPIEA</sequence>
<dbReference type="InterPro" id="IPR003661">
    <property type="entry name" value="HisK_dim/P_dom"/>
</dbReference>
<dbReference type="Proteomes" id="UP000010798">
    <property type="component" value="Chromosome"/>
</dbReference>
<evidence type="ECO:0000256" key="4">
    <source>
        <dbReference type="ARBA" id="ARBA00022679"/>
    </source>
</evidence>
<dbReference type="SUPFAM" id="SSF55874">
    <property type="entry name" value="ATPase domain of HSP90 chaperone/DNA topoisomerase II/histidine kinase"/>
    <property type="match status" value="1"/>
</dbReference>
<keyword evidence="6" id="KW-0902">Two-component regulatory system</keyword>
<dbReference type="SMART" id="SM00388">
    <property type="entry name" value="HisKA"/>
    <property type="match status" value="1"/>
</dbReference>
<dbReference type="OrthoDB" id="9813151at2"/>
<feature type="domain" description="Histidine kinase" evidence="8">
    <location>
        <begin position="361"/>
        <end position="581"/>
    </location>
</feature>